<feature type="domain" description="HTH deoR-type" evidence="4">
    <location>
        <begin position="3"/>
        <end position="58"/>
    </location>
</feature>
<dbReference type="InterPro" id="IPR037171">
    <property type="entry name" value="NagB/RpiA_transferase-like"/>
</dbReference>
<dbReference type="Gene3D" id="3.40.50.1360">
    <property type="match status" value="1"/>
</dbReference>
<dbReference type="RefSeq" id="WP_117679720.1">
    <property type="nucleotide sequence ID" value="NZ_CALJOO010000078.1"/>
</dbReference>
<evidence type="ECO:0000256" key="2">
    <source>
        <dbReference type="ARBA" id="ARBA00023125"/>
    </source>
</evidence>
<dbReference type="Proteomes" id="UP000260943">
    <property type="component" value="Unassembled WGS sequence"/>
</dbReference>
<dbReference type="SMART" id="SM01134">
    <property type="entry name" value="DeoRC"/>
    <property type="match status" value="1"/>
</dbReference>
<evidence type="ECO:0000259" key="4">
    <source>
        <dbReference type="PROSITE" id="PS51000"/>
    </source>
</evidence>
<protein>
    <submittedName>
        <fullName evidence="5">DeoR/GlpR transcriptional regulator</fullName>
    </submittedName>
</protein>
<dbReference type="GO" id="GO:0003700">
    <property type="term" value="F:DNA-binding transcription factor activity"/>
    <property type="evidence" value="ECO:0007669"/>
    <property type="project" value="InterPro"/>
</dbReference>
<dbReference type="Gene3D" id="1.10.10.10">
    <property type="entry name" value="Winged helix-like DNA-binding domain superfamily/Winged helix DNA-binding domain"/>
    <property type="match status" value="1"/>
</dbReference>
<accession>A0A3E4QS22</accession>
<dbReference type="PROSITE" id="PS51000">
    <property type="entry name" value="HTH_DEOR_2"/>
    <property type="match status" value="1"/>
</dbReference>
<comment type="caution">
    <text evidence="5">The sequence shown here is derived from an EMBL/GenBank/DDBJ whole genome shotgun (WGS) entry which is preliminary data.</text>
</comment>
<dbReference type="InterPro" id="IPR001034">
    <property type="entry name" value="DeoR_HTH"/>
</dbReference>
<name>A0A3E4QS22_9ACTN</name>
<gene>
    <name evidence="5" type="ORF">DXC81_06605</name>
</gene>
<organism evidence="5 6">
    <name type="scientific">Collinsella tanakaei</name>
    <dbReference type="NCBI Taxonomy" id="626935"/>
    <lineage>
        <taxon>Bacteria</taxon>
        <taxon>Bacillati</taxon>
        <taxon>Actinomycetota</taxon>
        <taxon>Coriobacteriia</taxon>
        <taxon>Coriobacteriales</taxon>
        <taxon>Coriobacteriaceae</taxon>
        <taxon>Collinsella</taxon>
    </lineage>
</organism>
<dbReference type="PRINTS" id="PR00037">
    <property type="entry name" value="HTHLACR"/>
</dbReference>
<dbReference type="PANTHER" id="PTHR30363:SF44">
    <property type="entry name" value="AGA OPERON TRANSCRIPTIONAL REPRESSOR-RELATED"/>
    <property type="match status" value="1"/>
</dbReference>
<dbReference type="GO" id="GO:0003677">
    <property type="term" value="F:DNA binding"/>
    <property type="evidence" value="ECO:0007669"/>
    <property type="project" value="UniProtKB-KW"/>
</dbReference>
<dbReference type="SMART" id="SM00420">
    <property type="entry name" value="HTH_DEOR"/>
    <property type="match status" value="1"/>
</dbReference>
<sequence length="246" mass="26365">MLAEERFARIVEKVNASGTVTVAQLACDLGISESTVRRDLDKLDSLNKLTKVHGGAVCLEDAHVSYDLTLQQRSELHADQKQLLARYAASLVGPRDCVYVDSGSTTKVLVDCLTEKGALYVTNSAVHGLTLAQRGFTVVLLGGELKGSTSAMVGPEALEALERYNFTLGFWGANGIDLRAGCTSPEREESQVKRASLARSARRLVLADTSKFGRVAPVSFASLGQVEVLTTSVPEGYEDVASVRCV</sequence>
<dbReference type="Pfam" id="PF08220">
    <property type="entry name" value="HTH_DeoR"/>
    <property type="match status" value="1"/>
</dbReference>
<dbReference type="AlphaFoldDB" id="A0A3E4QS22"/>
<dbReference type="InterPro" id="IPR050313">
    <property type="entry name" value="Carb_Metab_HTH_regulators"/>
</dbReference>
<dbReference type="EMBL" id="QSRJ01000007">
    <property type="protein sequence ID" value="RGL09881.1"/>
    <property type="molecule type" value="Genomic_DNA"/>
</dbReference>
<dbReference type="SUPFAM" id="SSF100950">
    <property type="entry name" value="NagB/RpiA/CoA transferase-like"/>
    <property type="match status" value="1"/>
</dbReference>
<keyword evidence="1" id="KW-0805">Transcription regulation</keyword>
<dbReference type="InterPro" id="IPR018356">
    <property type="entry name" value="Tscrpt_reg_HTH_DeoR_CS"/>
</dbReference>
<dbReference type="InterPro" id="IPR036388">
    <property type="entry name" value="WH-like_DNA-bd_sf"/>
</dbReference>
<reference evidence="5 6" key="1">
    <citation type="submission" date="2018-08" db="EMBL/GenBank/DDBJ databases">
        <title>A genome reference for cultivated species of the human gut microbiota.</title>
        <authorList>
            <person name="Zou Y."/>
            <person name="Xue W."/>
            <person name="Luo G."/>
        </authorList>
    </citation>
    <scope>NUCLEOTIDE SEQUENCE [LARGE SCALE GENOMIC DNA]</scope>
    <source>
        <strain evidence="5 6">TF08-14</strain>
    </source>
</reference>
<keyword evidence="3" id="KW-0804">Transcription</keyword>
<evidence type="ECO:0000256" key="3">
    <source>
        <dbReference type="ARBA" id="ARBA00023163"/>
    </source>
</evidence>
<keyword evidence="2" id="KW-0238">DNA-binding</keyword>
<evidence type="ECO:0000256" key="1">
    <source>
        <dbReference type="ARBA" id="ARBA00023015"/>
    </source>
</evidence>
<proteinExistence type="predicted"/>
<dbReference type="InterPro" id="IPR036390">
    <property type="entry name" value="WH_DNA-bd_sf"/>
</dbReference>
<evidence type="ECO:0000313" key="6">
    <source>
        <dbReference type="Proteomes" id="UP000260943"/>
    </source>
</evidence>
<dbReference type="PANTHER" id="PTHR30363">
    <property type="entry name" value="HTH-TYPE TRANSCRIPTIONAL REGULATOR SRLR-RELATED"/>
    <property type="match status" value="1"/>
</dbReference>
<evidence type="ECO:0000313" key="5">
    <source>
        <dbReference type="EMBL" id="RGL09881.1"/>
    </source>
</evidence>
<dbReference type="Pfam" id="PF00455">
    <property type="entry name" value="DeoRC"/>
    <property type="match status" value="1"/>
</dbReference>
<dbReference type="PROSITE" id="PS00894">
    <property type="entry name" value="HTH_DEOR_1"/>
    <property type="match status" value="1"/>
</dbReference>
<dbReference type="InterPro" id="IPR014036">
    <property type="entry name" value="DeoR-like_C"/>
</dbReference>
<dbReference type="SUPFAM" id="SSF46785">
    <property type="entry name" value="Winged helix' DNA-binding domain"/>
    <property type="match status" value="1"/>
</dbReference>